<keyword evidence="10" id="KW-1185">Reference proteome</keyword>
<dbReference type="GO" id="GO:0003676">
    <property type="term" value="F:nucleic acid binding"/>
    <property type="evidence" value="ECO:0007669"/>
    <property type="project" value="InterPro"/>
</dbReference>
<reference evidence="9 10" key="1">
    <citation type="submission" date="2018-02" db="EMBL/GenBank/DDBJ databases">
        <title>Novel Leptospira species isolated from soil and water in Japan.</title>
        <authorList>
            <person name="Nakao R."/>
            <person name="Masuzawa T."/>
        </authorList>
    </citation>
    <scope>NUCLEOTIDE SEQUENCE [LARGE SCALE GENOMIC DNA]</scope>
    <source>
        <strain evidence="9 10">YH101</strain>
    </source>
</reference>
<dbReference type="InterPro" id="IPR003753">
    <property type="entry name" value="Exonuc_VII_L"/>
</dbReference>
<dbReference type="EC" id="3.1.11.6" evidence="5"/>
<evidence type="ECO:0000259" key="8">
    <source>
        <dbReference type="Pfam" id="PF13742"/>
    </source>
</evidence>
<dbReference type="OrthoDB" id="9802795at2"/>
<evidence type="ECO:0000256" key="3">
    <source>
        <dbReference type="ARBA" id="ARBA00022801"/>
    </source>
</evidence>
<name>A0A2P2DX81_9LEPT</name>
<organism evidence="9 10">
    <name type="scientific">Leptospira ryugenii</name>
    <dbReference type="NCBI Taxonomy" id="1917863"/>
    <lineage>
        <taxon>Bacteria</taxon>
        <taxon>Pseudomonadati</taxon>
        <taxon>Spirochaetota</taxon>
        <taxon>Spirochaetia</taxon>
        <taxon>Leptospirales</taxon>
        <taxon>Leptospiraceae</taxon>
        <taxon>Leptospira</taxon>
    </lineage>
</organism>
<evidence type="ECO:0000256" key="4">
    <source>
        <dbReference type="ARBA" id="ARBA00022839"/>
    </source>
</evidence>
<evidence type="ECO:0000259" key="7">
    <source>
        <dbReference type="Pfam" id="PF02601"/>
    </source>
</evidence>
<comment type="subcellular location">
    <subcellularLocation>
        <location evidence="5 6">Cytoplasm</location>
    </subcellularLocation>
</comment>
<accession>A0A2P2DX81</accession>
<evidence type="ECO:0000256" key="1">
    <source>
        <dbReference type="ARBA" id="ARBA00022490"/>
    </source>
</evidence>
<dbReference type="GO" id="GO:0005737">
    <property type="term" value="C:cytoplasm"/>
    <property type="evidence" value="ECO:0007669"/>
    <property type="project" value="UniProtKB-SubCell"/>
</dbReference>
<comment type="subunit">
    <text evidence="5">Heterooligomer composed of large and small subunits.</text>
</comment>
<dbReference type="GO" id="GO:0009318">
    <property type="term" value="C:exodeoxyribonuclease VII complex"/>
    <property type="evidence" value="ECO:0007669"/>
    <property type="project" value="UniProtKB-UniRule"/>
</dbReference>
<keyword evidence="3 5" id="KW-0378">Hydrolase</keyword>
<evidence type="ECO:0000256" key="5">
    <source>
        <dbReference type="HAMAP-Rule" id="MF_00378"/>
    </source>
</evidence>
<proteinExistence type="inferred from homology"/>
<keyword evidence="4 5" id="KW-0269">Exonuclease</keyword>
<feature type="domain" description="Exonuclease VII large subunit C-terminal" evidence="7">
    <location>
        <begin position="129"/>
        <end position="420"/>
    </location>
</feature>
<dbReference type="PANTHER" id="PTHR30008">
    <property type="entry name" value="EXODEOXYRIBONUCLEASE 7 LARGE SUBUNIT"/>
    <property type="match status" value="1"/>
</dbReference>
<dbReference type="EMBL" id="BFBB01000002">
    <property type="protein sequence ID" value="GBF49245.1"/>
    <property type="molecule type" value="Genomic_DNA"/>
</dbReference>
<comment type="similarity">
    <text evidence="5 6">Belongs to the XseA family.</text>
</comment>
<evidence type="ECO:0000313" key="9">
    <source>
        <dbReference type="EMBL" id="GBF49245.1"/>
    </source>
</evidence>
<comment type="function">
    <text evidence="5">Bidirectionally degrades single-stranded DNA into large acid-insoluble oligonucleotides, which are then degraded further into small acid-soluble oligonucleotides.</text>
</comment>
<comment type="catalytic activity">
    <reaction evidence="5 6">
        <text>Exonucleolytic cleavage in either 5'- to 3'- or 3'- to 5'-direction to yield nucleoside 5'-phosphates.</text>
        <dbReference type="EC" id="3.1.11.6"/>
    </reaction>
</comment>
<dbReference type="RefSeq" id="WP_108973842.1">
    <property type="nucleotide sequence ID" value="NZ_BFBB01000002.1"/>
</dbReference>
<evidence type="ECO:0000256" key="2">
    <source>
        <dbReference type="ARBA" id="ARBA00022722"/>
    </source>
</evidence>
<dbReference type="AlphaFoldDB" id="A0A2P2DX81"/>
<evidence type="ECO:0000256" key="6">
    <source>
        <dbReference type="RuleBase" id="RU004355"/>
    </source>
</evidence>
<dbReference type="HAMAP" id="MF_00378">
    <property type="entry name" value="Exonuc_7_L"/>
    <property type="match status" value="1"/>
</dbReference>
<evidence type="ECO:0000313" key="10">
    <source>
        <dbReference type="Proteomes" id="UP000245133"/>
    </source>
</evidence>
<sequence>MPSPDQSLTVSELNRLVKQTLSEEEGLKNIWVKGEVSNYSQTASSGHMYFSLKDQASVIKCAFFSFQSKHYKGRPIKNGMELRVFGSISVYEPGGYYSFSVQKVEELGEGDILLQIEKLKQELATQGIFNMEHKKPLPKFPKRLGIVTSPKGAAVEDIIRIATDLNPTIQILVSPCIVQGDEAPASICQAIEALNDPKWDVDVIIAGRGGGSFEDLMAFNTKEVVLAYYKSRIPIISAVGHEIDRVLTDLSADATAPTPTAAAKLAIPNLSEILLKIEETEERLDYALKNLTLLYKEKLTGVYSRSVFQNPLAVLEPRYIATDDVMNRIMLLGKNYIMQKRNNFLRQDTIHEKMSSAFQKKIQSFELLHSRVEHFSPLGTLKRGFSVIRNEKKEVIQSIEQTKEGELLEIILEKGRLQAQVKEKMVSKL</sequence>
<dbReference type="Pfam" id="PF02601">
    <property type="entry name" value="Exonuc_VII_L"/>
    <property type="match status" value="1"/>
</dbReference>
<dbReference type="GO" id="GO:0006308">
    <property type="term" value="P:DNA catabolic process"/>
    <property type="evidence" value="ECO:0007669"/>
    <property type="project" value="UniProtKB-UniRule"/>
</dbReference>
<keyword evidence="2 5" id="KW-0540">Nuclease</keyword>
<dbReference type="GO" id="GO:0008855">
    <property type="term" value="F:exodeoxyribonuclease VII activity"/>
    <property type="evidence" value="ECO:0007669"/>
    <property type="project" value="UniProtKB-UniRule"/>
</dbReference>
<dbReference type="NCBIfam" id="TIGR00237">
    <property type="entry name" value="xseA"/>
    <property type="match status" value="1"/>
</dbReference>
<protein>
    <recommendedName>
        <fullName evidence="5">Exodeoxyribonuclease 7 large subunit</fullName>
        <ecNumber evidence="5">3.1.11.6</ecNumber>
    </recommendedName>
    <alternativeName>
        <fullName evidence="5">Exodeoxyribonuclease VII large subunit</fullName>
        <shortName evidence="5">Exonuclease VII large subunit</shortName>
    </alternativeName>
</protein>
<dbReference type="InterPro" id="IPR020579">
    <property type="entry name" value="Exonuc_VII_lsu_C"/>
</dbReference>
<dbReference type="Pfam" id="PF13742">
    <property type="entry name" value="tRNA_anti_2"/>
    <property type="match status" value="1"/>
</dbReference>
<dbReference type="Gene3D" id="2.40.50.1010">
    <property type="match status" value="1"/>
</dbReference>
<dbReference type="PANTHER" id="PTHR30008:SF0">
    <property type="entry name" value="EXODEOXYRIBONUCLEASE 7 LARGE SUBUNIT"/>
    <property type="match status" value="1"/>
</dbReference>
<dbReference type="CDD" id="cd04489">
    <property type="entry name" value="ExoVII_LU_OBF"/>
    <property type="match status" value="1"/>
</dbReference>
<dbReference type="Proteomes" id="UP000245133">
    <property type="component" value="Unassembled WGS sequence"/>
</dbReference>
<feature type="domain" description="OB-fold nucleic acid binding" evidence="8">
    <location>
        <begin position="8"/>
        <end position="105"/>
    </location>
</feature>
<comment type="caution">
    <text evidence="9">The sequence shown here is derived from an EMBL/GenBank/DDBJ whole genome shotgun (WGS) entry which is preliminary data.</text>
</comment>
<keyword evidence="1 5" id="KW-0963">Cytoplasm</keyword>
<gene>
    <name evidence="5 9" type="primary">xseA</name>
    <name evidence="9" type="ORF">LPTSP4_07550</name>
</gene>
<dbReference type="InterPro" id="IPR025824">
    <property type="entry name" value="OB-fold_nuc-bd_dom"/>
</dbReference>